<feature type="active site" description="O-isoaspartyl threonine intermediate" evidence="4">
    <location>
        <position position="115"/>
    </location>
</feature>
<dbReference type="PROSITE" id="PS51732">
    <property type="entry name" value="ASN_GLN_ASE_3"/>
    <property type="match status" value="1"/>
</dbReference>
<proteinExistence type="inferred from homology"/>
<dbReference type="InterPro" id="IPR027475">
    <property type="entry name" value="Asparaginase/glutaminase_AS2"/>
</dbReference>
<dbReference type="SUPFAM" id="SSF53774">
    <property type="entry name" value="Glutaminase/Asparaginase"/>
    <property type="match status" value="1"/>
</dbReference>
<feature type="compositionally biased region" description="Polar residues" evidence="7">
    <location>
        <begin position="343"/>
        <end position="359"/>
    </location>
</feature>
<dbReference type="PANTHER" id="PTHR11707:SF28">
    <property type="entry name" value="60 KDA LYSOPHOSPHOLIPASE"/>
    <property type="match status" value="1"/>
</dbReference>
<comment type="similarity">
    <text evidence="1">Belongs to the asparaginase 1 family.</text>
</comment>
<dbReference type="GO" id="GO:0009066">
    <property type="term" value="P:aspartate family amino acid metabolic process"/>
    <property type="evidence" value="ECO:0007669"/>
    <property type="project" value="UniProtKB-ARBA"/>
</dbReference>
<dbReference type="Pfam" id="PF00710">
    <property type="entry name" value="Asparaginase"/>
    <property type="match status" value="1"/>
</dbReference>
<feature type="domain" description="L-asparaginase N-terminal" evidence="9">
    <location>
        <begin position="106"/>
        <end position="295"/>
    </location>
</feature>
<evidence type="ECO:0000256" key="1">
    <source>
        <dbReference type="ARBA" id="ARBA00010518"/>
    </source>
</evidence>
<evidence type="ECO:0000313" key="11">
    <source>
        <dbReference type="Proteomes" id="UP000017861"/>
    </source>
</evidence>
<evidence type="ECO:0000256" key="6">
    <source>
        <dbReference type="PROSITE-ProRule" id="PRU10100"/>
    </source>
</evidence>
<dbReference type="PIRSF" id="PIRSF001220">
    <property type="entry name" value="L-ASNase_gatD"/>
    <property type="match status" value="1"/>
</dbReference>
<evidence type="ECO:0000256" key="4">
    <source>
        <dbReference type="PIRSR" id="PIRSR001220-1"/>
    </source>
</evidence>
<dbReference type="Proteomes" id="UP000017861">
    <property type="component" value="Unassembled WGS sequence"/>
</dbReference>
<dbReference type="PRINTS" id="PR00139">
    <property type="entry name" value="ASNGLNASE"/>
</dbReference>
<dbReference type="OrthoDB" id="427002at2759"/>
<feature type="binding site" evidence="5">
    <location>
        <begin position="194"/>
        <end position="195"/>
    </location>
    <ligand>
        <name>substrate</name>
    </ligand>
</feature>
<feature type="transmembrane region" description="Helical" evidence="8">
    <location>
        <begin position="12"/>
        <end position="31"/>
    </location>
</feature>
<dbReference type="VEuPathDB" id="TriTrypDB:TCDM_06480"/>
<evidence type="ECO:0000256" key="3">
    <source>
        <dbReference type="ARBA" id="ARBA00049366"/>
    </source>
</evidence>
<feature type="active site" evidence="6">
    <location>
        <position position="194"/>
    </location>
</feature>
<evidence type="ECO:0000313" key="10">
    <source>
        <dbReference type="EMBL" id="ESS65229.1"/>
    </source>
</evidence>
<dbReference type="SMART" id="SM00870">
    <property type="entry name" value="Asparaginase"/>
    <property type="match status" value="1"/>
</dbReference>
<gene>
    <name evidence="10" type="ORF">TCDM_06480</name>
</gene>
<dbReference type="EC" id="3.5.1.1" evidence="2"/>
<evidence type="ECO:0000256" key="2">
    <source>
        <dbReference type="ARBA" id="ARBA00012920"/>
    </source>
</evidence>
<dbReference type="PANTHER" id="PTHR11707">
    <property type="entry name" value="L-ASPARAGINASE"/>
    <property type="match status" value="1"/>
</dbReference>
<dbReference type="AlphaFoldDB" id="V5BC16"/>
<dbReference type="Gene3D" id="3.40.50.1170">
    <property type="entry name" value="L-asparaginase, N-terminal domain"/>
    <property type="match status" value="1"/>
</dbReference>
<accession>V5BC16</accession>
<evidence type="ECO:0000256" key="5">
    <source>
        <dbReference type="PIRSR" id="PIRSR001220-2"/>
    </source>
</evidence>
<feature type="binding site" evidence="5">
    <location>
        <position position="163"/>
    </location>
    <ligand>
        <name>substrate</name>
    </ligand>
</feature>
<evidence type="ECO:0000259" key="9">
    <source>
        <dbReference type="Pfam" id="PF00710"/>
    </source>
</evidence>
<dbReference type="InterPro" id="IPR037152">
    <property type="entry name" value="L-asparaginase_N_sf"/>
</dbReference>
<evidence type="ECO:0000256" key="8">
    <source>
        <dbReference type="SAM" id="Phobius"/>
    </source>
</evidence>
<comment type="catalytic activity">
    <reaction evidence="3">
        <text>L-asparagine + H2O = L-aspartate + NH4(+)</text>
        <dbReference type="Rhea" id="RHEA:21016"/>
        <dbReference type="ChEBI" id="CHEBI:15377"/>
        <dbReference type="ChEBI" id="CHEBI:28938"/>
        <dbReference type="ChEBI" id="CHEBI:29991"/>
        <dbReference type="ChEBI" id="CHEBI:58048"/>
        <dbReference type="EC" id="3.5.1.1"/>
    </reaction>
</comment>
<feature type="transmembrane region" description="Helical" evidence="8">
    <location>
        <begin position="37"/>
        <end position="55"/>
    </location>
</feature>
<dbReference type="PROSITE" id="PS00917">
    <property type="entry name" value="ASN_GLN_ASE_2"/>
    <property type="match status" value="1"/>
</dbReference>
<feature type="region of interest" description="Disordered" evidence="7">
    <location>
        <begin position="343"/>
        <end position="398"/>
    </location>
</feature>
<reference evidence="10 11" key="1">
    <citation type="journal article" date="2014" name="Genome Announc.">
        <title>Trypanosoma cruzi Clone Dm28c Draft Genome Sequence.</title>
        <authorList>
            <person name="Grisard E.C."/>
            <person name="Teixeira S.M."/>
            <person name="de Almeida L.G."/>
            <person name="Stoco P.H."/>
            <person name="Gerber A.L."/>
            <person name="Talavera-Lopez C."/>
            <person name="Lima O.C."/>
            <person name="Andersson B."/>
            <person name="de Vasconcelos A.T."/>
        </authorList>
    </citation>
    <scope>NUCLEOTIDE SEQUENCE [LARGE SCALE GENOMIC DNA]</scope>
    <source>
        <strain evidence="10 11">Dm28c</strain>
    </source>
</reference>
<organism evidence="10 11">
    <name type="scientific">Trypanosoma cruzi Dm28c</name>
    <dbReference type="NCBI Taxonomy" id="1416333"/>
    <lineage>
        <taxon>Eukaryota</taxon>
        <taxon>Discoba</taxon>
        <taxon>Euglenozoa</taxon>
        <taxon>Kinetoplastea</taxon>
        <taxon>Metakinetoplastina</taxon>
        <taxon>Trypanosomatida</taxon>
        <taxon>Trypanosomatidae</taxon>
        <taxon>Trypanosoma</taxon>
        <taxon>Schizotrypanum</taxon>
    </lineage>
</organism>
<dbReference type="GO" id="GO:0004067">
    <property type="term" value="F:asparaginase activity"/>
    <property type="evidence" value="ECO:0007669"/>
    <property type="project" value="UniProtKB-UniRule"/>
</dbReference>
<keyword evidence="8" id="KW-1133">Transmembrane helix</keyword>
<name>V5BC16_TRYCR</name>
<protein>
    <recommendedName>
        <fullName evidence="2">asparaginase</fullName>
        <ecNumber evidence="2">3.5.1.1</ecNumber>
    </recommendedName>
</protein>
<dbReference type="FunFam" id="3.40.50.1170:FF:000001">
    <property type="entry name" value="L-asparaginase 2"/>
    <property type="match status" value="1"/>
</dbReference>
<dbReference type="EMBL" id="AYLP01000069">
    <property type="protein sequence ID" value="ESS65229.1"/>
    <property type="molecule type" value="Genomic_DNA"/>
</dbReference>
<dbReference type="InterPro" id="IPR041725">
    <property type="entry name" value="L-asparaginase_I"/>
</dbReference>
<dbReference type="PIRSF" id="PIRSF500176">
    <property type="entry name" value="L_ASNase"/>
    <property type="match status" value="1"/>
</dbReference>
<dbReference type="CDD" id="cd08963">
    <property type="entry name" value="L-asparaginase_I"/>
    <property type="match status" value="1"/>
</dbReference>
<keyword evidence="8" id="KW-0812">Transmembrane</keyword>
<sequence length="516" mass="56757">MSIYTNCGGSPSLLWANFYGPLCCVVLWVFWESFFFAWVHLAVFLPLSLSLSVVVREYTRWEMETLPPASANEEAVVSRNPILFVSYDESGGRRYTDDLFPRKDRRVLVLYVGGTIGMAWTANGVLEPCKGYLTQVVRGMGELQQRPEIAPFEIVEYDELLDSSDMDGRDYMRIATDVARNYDAYDGFLILHGTDTMHYTASALSFLLMNLAKPVLLTGSMVPLVEPYNDARRNIVISLMLASNPSIREVCVFFNDCLLRGNCCCKLHHTFGAFCSPNYPVLGMVESTGFHLREQLLLPQPSGPLKVQSNMRGRVVVFALHAECDKKVMKQLLLEDEVAGGTQTTTPLAVQEESPSSSTEGKDNSEADPDNNKKRKNTQDADSVAGDGRQINPAVANTCPRPKKLMDAVLLEIGGVGALNSESSSVLRELASVAKARDIVLCATVQEPFGSLSKSEISRLRGVSPDLIYLHMTTAAAETKLMYLFGKGLSPAAVRKLLPRNLRGEVTPGAACEANL</sequence>
<dbReference type="InterPro" id="IPR027474">
    <property type="entry name" value="L-asparaginase_N"/>
</dbReference>
<dbReference type="SFLD" id="SFLDS00057">
    <property type="entry name" value="Glutaminase/Asparaginase"/>
    <property type="match status" value="1"/>
</dbReference>
<comment type="caution">
    <text evidence="10">The sequence shown here is derived from an EMBL/GenBank/DDBJ whole genome shotgun (WGS) entry which is preliminary data.</text>
</comment>
<dbReference type="InterPro" id="IPR006034">
    <property type="entry name" value="Asparaginase/glutaminase-like"/>
</dbReference>
<keyword evidence="8" id="KW-0472">Membrane</keyword>
<evidence type="ECO:0000256" key="7">
    <source>
        <dbReference type="SAM" id="MobiDB-lite"/>
    </source>
</evidence>
<dbReference type="InterPro" id="IPR036152">
    <property type="entry name" value="Asp/glu_Ase-like_sf"/>
</dbReference>
<dbReference type="InterPro" id="IPR027473">
    <property type="entry name" value="L-asparaginase_C"/>
</dbReference>
<feature type="transmembrane region" description="Helical" evidence="8">
    <location>
        <begin position="108"/>
        <end position="126"/>
    </location>
</feature>
<dbReference type="Gene3D" id="3.40.50.40">
    <property type="match status" value="1"/>
</dbReference>